<dbReference type="AlphaFoldDB" id="A0A2J7TDM0"/>
<comment type="similarity">
    <text evidence="7 8">Belongs to the class I-like SAM-binding methyltransferase superfamily. C5-methyltransferase family.</text>
</comment>
<dbReference type="GO" id="GO:0009307">
    <property type="term" value="P:DNA restriction-modification system"/>
    <property type="evidence" value="ECO:0007669"/>
    <property type="project" value="UniProtKB-KW"/>
</dbReference>
<keyword evidence="4 7" id="KW-0949">S-adenosyl-L-methionine</keyword>
<dbReference type="InterPro" id="IPR050750">
    <property type="entry name" value="C5-MTase"/>
</dbReference>
<reference evidence="9 10" key="1">
    <citation type="submission" date="2017-10" db="EMBL/GenBank/DDBJ databases">
        <title>Genome announcement of Methylocella silvestris TVC from permafrost.</title>
        <authorList>
            <person name="Wang J."/>
            <person name="Geng K."/>
            <person name="Ul-Haque F."/>
            <person name="Crombie A.T."/>
            <person name="Street L.E."/>
            <person name="Wookey P.A."/>
            <person name="Murrell J.C."/>
            <person name="Pratscher J."/>
        </authorList>
    </citation>
    <scope>NUCLEOTIDE SEQUENCE [LARGE SCALE GENOMIC DNA]</scope>
    <source>
        <strain evidence="9 10">TVC</strain>
    </source>
</reference>
<dbReference type="EC" id="2.1.1.37" evidence="1"/>
<dbReference type="PROSITE" id="PS51679">
    <property type="entry name" value="SAM_MT_C5"/>
    <property type="match status" value="1"/>
</dbReference>
<dbReference type="REBASE" id="259761">
    <property type="entry name" value="M.MsiTVCORF16750P"/>
</dbReference>
<dbReference type="EMBL" id="PDZR01000023">
    <property type="protein sequence ID" value="PNG24866.1"/>
    <property type="molecule type" value="Genomic_DNA"/>
</dbReference>
<dbReference type="SUPFAM" id="SSF53335">
    <property type="entry name" value="S-adenosyl-L-methionine-dependent methyltransferases"/>
    <property type="match status" value="1"/>
</dbReference>
<dbReference type="Proteomes" id="UP000236286">
    <property type="component" value="Unassembled WGS sequence"/>
</dbReference>
<protein>
    <recommendedName>
        <fullName evidence="1">DNA (cytosine-5-)-methyltransferase</fullName>
        <ecNumber evidence="1">2.1.1.37</ecNumber>
    </recommendedName>
</protein>
<dbReference type="GO" id="GO:0003886">
    <property type="term" value="F:DNA (cytosine-5-)-methyltransferase activity"/>
    <property type="evidence" value="ECO:0007669"/>
    <property type="project" value="UniProtKB-EC"/>
</dbReference>
<evidence type="ECO:0000313" key="10">
    <source>
        <dbReference type="Proteomes" id="UP000236286"/>
    </source>
</evidence>
<dbReference type="Pfam" id="PF00145">
    <property type="entry name" value="DNA_methylase"/>
    <property type="match status" value="1"/>
</dbReference>
<dbReference type="OrthoDB" id="9813719at2"/>
<gene>
    <name evidence="9" type="ORF">CR492_16750</name>
</gene>
<dbReference type="InterPro" id="IPR029063">
    <property type="entry name" value="SAM-dependent_MTases_sf"/>
</dbReference>
<comment type="caution">
    <text evidence="9">The sequence shown here is derived from an EMBL/GenBank/DDBJ whole genome shotgun (WGS) entry which is preliminary data.</text>
</comment>
<dbReference type="Gene3D" id="3.40.50.150">
    <property type="entry name" value="Vaccinia Virus protein VP39"/>
    <property type="match status" value="1"/>
</dbReference>
<evidence type="ECO:0000256" key="7">
    <source>
        <dbReference type="PROSITE-ProRule" id="PRU01016"/>
    </source>
</evidence>
<evidence type="ECO:0000256" key="2">
    <source>
        <dbReference type="ARBA" id="ARBA00022603"/>
    </source>
</evidence>
<feature type="active site" evidence="7">
    <location>
        <position position="74"/>
    </location>
</feature>
<keyword evidence="2 7" id="KW-0489">Methyltransferase</keyword>
<keyword evidence="3 7" id="KW-0808">Transferase</keyword>
<evidence type="ECO:0000313" key="9">
    <source>
        <dbReference type="EMBL" id="PNG24866.1"/>
    </source>
</evidence>
<evidence type="ECO:0000256" key="6">
    <source>
        <dbReference type="ARBA" id="ARBA00047422"/>
    </source>
</evidence>
<accession>A0A2J7TDM0</accession>
<name>A0A2J7TDM0_METSI</name>
<sequence length="383" mass="41607">MPDFLEFFAGGGMARAGLGANWNCRFANDFDARKCASYRANWGADDLSEADVGALQPTDIKAPRVNLAWASFPCQDLSLAGARAGLGGARSGSFYPFWRLIEQLAREGRAPDLIVLENVKGALTSHGGADFAALCACLGRAGYAFGAMIVDAVLFTPQSRPRLFVIGVRENLPLPKGVAAIDPSAWHPAAVRQGHAALPPSLQRAFIWWSMPEPAPRTARLADILEDDSDVLWRSAAETDDLLALMNETNRQRLTAARIAAEGGARIVGCVYRRTRREGDGMRRQRAEARFDGLAGCLRTPSGGSSRQFILVVEKQRVRSRLITARETARLMGLPDSYILPQNYNDAYHLTGDGLAVPVVRHIAQHILEPILAHQAQPAEAAE</sequence>
<organism evidence="9 10">
    <name type="scientific">Methylocella silvestris</name>
    <dbReference type="NCBI Taxonomy" id="199596"/>
    <lineage>
        <taxon>Bacteria</taxon>
        <taxon>Pseudomonadati</taxon>
        <taxon>Pseudomonadota</taxon>
        <taxon>Alphaproteobacteria</taxon>
        <taxon>Hyphomicrobiales</taxon>
        <taxon>Beijerinckiaceae</taxon>
        <taxon>Methylocella</taxon>
    </lineage>
</organism>
<comment type="catalytic activity">
    <reaction evidence="6">
        <text>a 2'-deoxycytidine in DNA + S-adenosyl-L-methionine = a 5-methyl-2'-deoxycytidine in DNA + S-adenosyl-L-homocysteine + H(+)</text>
        <dbReference type="Rhea" id="RHEA:13681"/>
        <dbReference type="Rhea" id="RHEA-COMP:11369"/>
        <dbReference type="Rhea" id="RHEA-COMP:11370"/>
        <dbReference type="ChEBI" id="CHEBI:15378"/>
        <dbReference type="ChEBI" id="CHEBI:57856"/>
        <dbReference type="ChEBI" id="CHEBI:59789"/>
        <dbReference type="ChEBI" id="CHEBI:85452"/>
        <dbReference type="ChEBI" id="CHEBI:85454"/>
        <dbReference type="EC" id="2.1.1.37"/>
    </reaction>
</comment>
<evidence type="ECO:0000256" key="3">
    <source>
        <dbReference type="ARBA" id="ARBA00022679"/>
    </source>
</evidence>
<dbReference type="NCBIfam" id="TIGR00675">
    <property type="entry name" value="dcm"/>
    <property type="match status" value="1"/>
</dbReference>
<evidence type="ECO:0000256" key="4">
    <source>
        <dbReference type="ARBA" id="ARBA00022691"/>
    </source>
</evidence>
<dbReference type="PANTHER" id="PTHR46098:SF1">
    <property type="entry name" value="TRNA (CYTOSINE(38)-C(5))-METHYLTRANSFERASE"/>
    <property type="match status" value="1"/>
</dbReference>
<dbReference type="PRINTS" id="PR00105">
    <property type="entry name" value="C5METTRFRASE"/>
</dbReference>
<dbReference type="Gene3D" id="3.90.120.10">
    <property type="entry name" value="DNA Methylase, subunit A, domain 2"/>
    <property type="match status" value="1"/>
</dbReference>
<dbReference type="RefSeq" id="WP_102844873.1">
    <property type="nucleotide sequence ID" value="NZ_PDZR01000023.1"/>
</dbReference>
<evidence type="ECO:0000256" key="1">
    <source>
        <dbReference type="ARBA" id="ARBA00011975"/>
    </source>
</evidence>
<proteinExistence type="inferred from homology"/>
<dbReference type="InterPro" id="IPR001525">
    <property type="entry name" value="C5_MeTfrase"/>
</dbReference>
<dbReference type="PANTHER" id="PTHR46098">
    <property type="entry name" value="TRNA (CYTOSINE(38)-C(5))-METHYLTRANSFERASE"/>
    <property type="match status" value="1"/>
</dbReference>
<evidence type="ECO:0000256" key="5">
    <source>
        <dbReference type="ARBA" id="ARBA00022747"/>
    </source>
</evidence>
<dbReference type="GO" id="GO:0032259">
    <property type="term" value="P:methylation"/>
    <property type="evidence" value="ECO:0007669"/>
    <property type="project" value="UniProtKB-KW"/>
</dbReference>
<evidence type="ECO:0000256" key="8">
    <source>
        <dbReference type="RuleBase" id="RU000416"/>
    </source>
</evidence>
<keyword evidence="5" id="KW-0680">Restriction system</keyword>